<feature type="coiled-coil region" evidence="1">
    <location>
        <begin position="79"/>
        <end position="106"/>
    </location>
</feature>
<evidence type="ECO:0000256" key="2">
    <source>
        <dbReference type="SAM" id="MobiDB-lite"/>
    </source>
</evidence>
<dbReference type="InParanoid" id="A0A409XHQ8"/>
<feature type="compositionally biased region" description="Basic and acidic residues" evidence="2">
    <location>
        <begin position="210"/>
        <end position="220"/>
    </location>
</feature>
<dbReference type="GO" id="GO:0051087">
    <property type="term" value="F:protein-folding chaperone binding"/>
    <property type="evidence" value="ECO:0007669"/>
    <property type="project" value="InterPro"/>
</dbReference>
<evidence type="ECO:0000256" key="1">
    <source>
        <dbReference type="SAM" id="Coils"/>
    </source>
</evidence>
<keyword evidence="1" id="KW-0175">Coiled coil</keyword>
<dbReference type="Pfam" id="PF02179">
    <property type="entry name" value="BAG"/>
    <property type="match status" value="1"/>
</dbReference>
<dbReference type="Gene3D" id="1.20.58.120">
    <property type="entry name" value="BAG domain"/>
    <property type="match status" value="1"/>
</dbReference>
<feature type="region of interest" description="Disordered" evidence="2">
    <location>
        <begin position="172"/>
        <end position="235"/>
    </location>
</feature>
<comment type="caution">
    <text evidence="4">The sequence shown here is derived from an EMBL/GenBank/DDBJ whole genome shotgun (WGS) entry which is preliminary data.</text>
</comment>
<dbReference type="InterPro" id="IPR003103">
    <property type="entry name" value="BAG_domain"/>
</dbReference>
<evidence type="ECO:0000259" key="3">
    <source>
        <dbReference type="Pfam" id="PF02179"/>
    </source>
</evidence>
<dbReference type="OrthoDB" id="333905at2759"/>
<protein>
    <recommendedName>
        <fullName evidence="3">BAG domain-containing protein</fullName>
    </recommendedName>
</protein>
<feature type="domain" description="BAG" evidence="3">
    <location>
        <begin position="395"/>
        <end position="437"/>
    </location>
</feature>
<feature type="compositionally biased region" description="Polar residues" evidence="2">
    <location>
        <begin position="464"/>
        <end position="485"/>
    </location>
</feature>
<feature type="region of interest" description="Disordered" evidence="2">
    <location>
        <begin position="247"/>
        <end position="307"/>
    </location>
</feature>
<sequence>MYGQHPWYRGYPSNVSYNPYLHSSYQSPRSDYQYGYDENRARTLAEQRARKAQYLPDEVDNDDDDDWGYNRFGPRERAYLEARRRQEMLERKRQEEEAARQRALEEQKWQKALEERQREDQEVRQKLLDGRRRQLRMKKEEEARRVAAEREKVDSDLLLPDITVADPGIQLSQQQQQEMHTQRDRSRSNASERQSRSHARQESPNSQQRQGEHGQRDRSRSNAQERQPHSPGHQEATSIPIHIHQDLQSSTHVPSSPLKTSIPAAEMETSTTRPEGSSRPTTPRTPPARSPSPISKHSIEEQNEAASRIQKRYRIHASLQSLDNLATQFETLKRNFVYPRTIDFQKPGSEGGHISVGAYRPPSDFDNEDDVQPMDVDGSEGKLDYTSTNYALNSYMDSLDKLLMKLDGVESWGQKEIRLKRRSVVKSIEKEASKVDRYWKQTWVDYLVKQAAAASESKERANIPITSQSQPPSVSEDQPMQETED</sequence>
<reference evidence="4 5" key="1">
    <citation type="journal article" date="2018" name="Evol. Lett.">
        <title>Horizontal gene cluster transfer increased hallucinogenic mushroom diversity.</title>
        <authorList>
            <person name="Reynolds H.T."/>
            <person name="Vijayakumar V."/>
            <person name="Gluck-Thaler E."/>
            <person name="Korotkin H.B."/>
            <person name="Matheny P.B."/>
            <person name="Slot J.C."/>
        </authorList>
    </citation>
    <scope>NUCLEOTIDE SEQUENCE [LARGE SCALE GENOMIC DNA]</scope>
    <source>
        <strain evidence="4 5">2631</strain>
    </source>
</reference>
<gene>
    <name evidence="4" type="ORF">CVT25_013114</name>
</gene>
<feature type="compositionally biased region" description="Low complexity" evidence="2">
    <location>
        <begin position="269"/>
        <end position="282"/>
    </location>
</feature>
<feature type="compositionally biased region" description="Polar residues" evidence="2">
    <location>
        <begin position="247"/>
        <end position="259"/>
    </location>
</feature>
<name>A0A409XHQ8_PSICY</name>
<dbReference type="EMBL" id="NHYD01001659">
    <property type="protein sequence ID" value="PPQ90288.1"/>
    <property type="molecule type" value="Genomic_DNA"/>
</dbReference>
<accession>A0A409XHQ8</accession>
<evidence type="ECO:0000313" key="5">
    <source>
        <dbReference type="Proteomes" id="UP000283269"/>
    </source>
</evidence>
<proteinExistence type="predicted"/>
<dbReference type="SUPFAM" id="SSF63491">
    <property type="entry name" value="BAG domain"/>
    <property type="match status" value="1"/>
</dbReference>
<evidence type="ECO:0000313" key="4">
    <source>
        <dbReference type="EMBL" id="PPQ90288.1"/>
    </source>
</evidence>
<dbReference type="AlphaFoldDB" id="A0A409XHQ8"/>
<dbReference type="Proteomes" id="UP000283269">
    <property type="component" value="Unassembled WGS sequence"/>
</dbReference>
<dbReference type="STRING" id="93625.A0A409XHQ8"/>
<keyword evidence="5" id="KW-1185">Reference proteome</keyword>
<organism evidence="4 5">
    <name type="scientific">Psilocybe cyanescens</name>
    <dbReference type="NCBI Taxonomy" id="93625"/>
    <lineage>
        <taxon>Eukaryota</taxon>
        <taxon>Fungi</taxon>
        <taxon>Dikarya</taxon>
        <taxon>Basidiomycota</taxon>
        <taxon>Agaricomycotina</taxon>
        <taxon>Agaricomycetes</taxon>
        <taxon>Agaricomycetidae</taxon>
        <taxon>Agaricales</taxon>
        <taxon>Agaricineae</taxon>
        <taxon>Strophariaceae</taxon>
        <taxon>Psilocybe</taxon>
    </lineage>
</organism>
<dbReference type="InterPro" id="IPR036533">
    <property type="entry name" value="BAG_dom_sf"/>
</dbReference>
<feature type="region of interest" description="Disordered" evidence="2">
    <location>
        <begin position="454"/>
        <end position="485"/>
    </location>
</feature>